<reference evidence="1" key="1">
    <citation type="submission" date="2019-08" db="EMBL/GenBank/DDBJ databases">
        <authorList>
            <person name="Kucharzyk K."/>
            <person name="Murdoch R.W."/>
            <person name="Higgins S."/>
            <person name="Loffler F."/>
        </authorList>
    </citation>
    <scope>NUCLEOTIDE SEQUENCE</scope>
</reference>
<comment type="caution">
    <text evidence="1">The sequence shown here is derived from an EMBL/GenBank/DDBJ whole genome shotgun (WGS) entry which is preliminary data.</text>
</comment>
<proteinExistence type="predicted"/>
<organism evidence="1">
    <name type="scientific">bioreactor metagenome</name>
    <dbReference type="NCBI Taxonomy" id="1076179"/>
    <lineage>
        <taxon>unclassified sequences</taxon>
        <taxon>metagenomes</taxon>
        <taxon>ecological metagenomes</taxon>
    </lineage>
</organism>
<gene>
    <name evidence="1" type="ORF">SDC9_12005</name>
</gene>
<dbReference type="EMBL" id="VSSQ01000031">
    <property type="protein sequence ID" value="MPL66335.1"/>
    <property type="molecule type" value="Genomic_DNA"/>
</dbReference>
<dbReference type="AlphaFoldDB" id="A0A644TH60"/>
<evidence type="ECO:0000313" key="1">
    <source>
        <dbReference type="EMBL" id="MPL66335.1"/>
    </source>
</evidence>
<sequence length="70" mass="8574">MKKQLIEEIKELLKINQDEVVEINPKYLDYFEEEELLNIKDKLESKKREINKISNDYLDEIYLKTKKNEL</sequence>
<name>A0A644TH60_9ZZZZ</name>
<accession>A0A644TH60</accession>
<protein>
    <submittedName>
        <fullName evidence="1">Uncharacterized protein</fullName>
    </submittedName>
</protein>